<feature type="domain" description="NADP-dependent oxidoreductase" evidence="4">
    <location>
        <begin position="15"/>
        <end position="261"/>
    </location>
</feature>
<name>A0ABS3LDI1_9ENTE</name>
<dbReference type="EMBL" id="JAFREM010000020">
    <property type="protein sequence ID" value="MBO1307155.1"/>
    <property type="molecule type" value="Genomic_DNA"/>
</dbReference>
<reference evidence="5 6" key="1">
    <citation type="submission" date="2021-03" db="EMBL/GenBank/DDBJ databases">
        <title>Enterococcal diversity collection.</title>
        <authorList>
            <person name="Gilmore M.S."/>
            <person name="Schwartzman J."/>
            <person name="Van Tyne D."/>
            <person name="Martin M."/>
            <person name="Earl A.M."/>
            <person name="Manson A.L."/>
            <person name="Straub T."/>
            <person name="Salamzade R."/>
            <person name="Saavedra J."/>
            <person name="Lebreton F."/>
            <person name="Prichula J."/>
            <person name="Schaufler K."/>
            <person name="Gaca A."/>
            <person name="Sgardioli B."/>
            <person name="Wagenaar J."/>
            <person name="Strong T."/>
        </authorList>
    </citation>
    <scope>NUCLEOTIDE SEQUENCE [LARGE SCALE GENOMIC DNA]</scope>
    <source>
        <strain evidence="5 6">669A</strain>
    </source>
</reference>
<dbReference type="CDD" id="cd19133">
    <property type="entry name" value="AKR_AKR5F1"/>
    <property type="match status" value="1"/>
</dbReference>
<evidence type="ECO:0000256" key="1">
    <source>
        <dbReference type="ARBA" id="ARBA00007905"/>
    </source>
</evidence>
<accession>A0ABS3LDI1</accession>
<evidence type="ECO:0000313" key="5">
    <source>
        <dbReference type="EMBL" id="MBO1307155.1"/>
    </source>
</evidence>
<evidence type="ECO:0000256" key="3">
    <source>
        <dbReference type="ARBA" id="ARBA00023002"/>
    </source>
</evidence>
<dbReference type="PRINTS" id="PR00069">
    <property type="entry name" value="ALDKETRDTASE"/>
</dbReference>
<dbReference type="Proteomes" id="UP000664601">
    <property type="component" value="Unassembled WGS sequence"/>
</dbReference>
<evidence type="ECO:0000313" key="6">
    <source>
        <dbReference type="Proteomes" id="UP000664601"/>
    </source>
</evidence>
<keyword evidence="3" id="KW-0560">Oxidoreductase</keyword>
<dbReference type="InterPro" id="IPR020471">
    <property type="entry name" value="AKR"/>
</dbReference>
<dbReference type="PROSITE" id="PS00798">
    <property type="entry name" value="ALDOKETO_REDUCTASE_1"/>
    <property type="match status" value="1"/>
</dbReference>
<dbReference type="PANTHER" id="PTHR43827">
    <property type="entry name" value="2,5-DIKETO-D-GLUCONIC ACID REDUCTASE"/>
    <property type="match status" value="1"/>
</dbReference>
<keyword evidence="2" id="KW-0521">NADP</keyword>
<sequence length="287" mass="32070">MQTIKLNNGVEVPILGFGTYQITDPEQAEQSVIEAIKAGYRHIDTAQSYLNEEAVGKGIAKGLAETGVAREDLFVTTKVWVENTSYDKAKDSVQRSLDRLGLDYVDLLLLHQPYNDVYGAWRAMEELQEEGKVRAIGISNFAVDRAVDLAEFNKVTPQVNQIEINPFQQQTANIAALKEEGIAVEAWAPFAEGKNGIFQNEVLTEIGNKYGKSVAQVIVRWLVEQDVIVLTKSVNPDRMAQNMDVFDFSLTDEDKEKIATLNVGESQFFSHADPQMIKWMASRHMGV</sequence>
<gene>
    <name evidence="5" type="ORF">JZO70_13340</name>
</gene>
<dbReference type="InterPro" id="IPR023210">
    <property type="entry name" value="NADP_OxRdtase_dom"/>
</dbReference>
<comment type="similarity">
    <text evidence="1">Belongs to the aldo/keto reductase family.</text>
</comment>
<evidence type="ECO:0000256" key="2">
    <source>
        <dbReference type="ARBA" id="ARBA00022857"/>
    </source>
</evidence>
<dbReference type="PANTHER" id="PTHR43827:SF3">
    <property type="entry name" value="NADP-DEPENDENT OXIDOREDUCTASE DOMAIN-CONTAINING PROTEIN"/>
    <property type="match status" value="1"/>
</dbReference>
<dbReference type="PIRSF" id="PIRSF000097">
    <property type="entry name" value="AKR"/>
    <property type="match status" value="1"/>
</dbReference>
<dbReference type="Gene3D" id="3.20.20.100">
    <property type="entry name" value="NADP-dependent oxidoreductase domain"/>
    <property type="match status" value="1"/>
</dbReference>
<keyword evidence="6" id="KW-1185">Reference proteome</keyword>
<proteinExistence type="inferred from homology"/>
<dbReference type="RefSeq" id="WP_207674083.1">
    <property type="nucleotide sequence ID" value="NZ_JAFREM010000020.1"/>
</dbReference>
<dbReference type="InterPro" id="IPR018170">
    <property type="entry name" value="Aldo/ket_reductase_CS"/>
</dbReference>
<dbReference type="PROSITE" id="PS00062">
    <property type="entry name" value="ALDOKETO_REDUCTASE_2"/>
    <property type="match status" value="1"/>
</dbReference>
<dbReference type="SUPFAM" id="SSF51430">
    <property type="entry name" value="NAD(P)-linked oxidoreductase"/>
    <property type="match status" value="1"/>
</dbReference>
<protein>
    <submittedName>
        <fullName evidence="5">Aldo/keto reductase</fullName>
    </submittedName>
</protein>
<dbReference type="InterPro" id="IPR036812">
    <property type="entry name" value="NAD(P)_OxRdtase_dom_sf"/>
</dbReference>
<evidence type="ECO:0000259" key="4">
    <source>
        <dbReference type="Pfam" id="PF00248"/>
    </source>
</evidence>
<comment type="caution">
    <text evidence="5">The sequence shown here is derived from an EMBL/GenBank/DDBJ whole genome shotgun (WGS) entry which is preliminary data.</text>
</comment>
<dbReference type="Pfam" id="PF00248">
    <property type="entry name" value="Aldo_ket_red"/>
    <property type="match status" value="1"/>
</dbReference>
<organism evidence="5 6">
    <name type="scientific">Candidatus Enterococcus moelleringii</name>
    <dbReference type="NCBI Taxonomy" id="2815325"/>
    <lineage>
        <taxon>Bacteria</taxon>
        <taxon>Bacillati</taxon>
        <taxon>Bacillota</taxon>
        <taxon>Bacilli</taxon>
        <taxon>Lactobacillales</taxon>
        <taxon>Enterococcaceae</taxon>
        <taxon>Enterococcus</taxon>
    </lineage>
</organism>